<dbReference type="PANTHER" id="PTHR19282">
    <property type="entry name" value="TETRASPANIN"/>
    <property type="match status" value="1"/>
</dbReference>
<accession>A0A1D1W2S1</accession>
<evidence type="ECO:0000256" key="5">
    <source>
        <dbReference type="ARBA" id="ARBA00023136"/>
    </source>
</evidence>
<evidence type="ECO:0000313" key="8">
    <source>
        <dbReference type="Proteomes" id="UP000186922"/>
    </source>
</evidence>
<keyword evidence="5 6" id="KW-0472">Membrane</keyword>
<proteinExistence type="inferred from homology"/>
<dbReference type="STRING" id="947166.A0A1D1W2S1"/>
<dbReference type="InterPro" id="IPR018499">
    <property type="entry name" value="Tetraspanin/Peripherin"/>
</dbReference>
<dbReference type="PIRSF" id="PIRSF002419">
    <property type="entry name" value="Tetraspanin"/>
    <property type="match status" value="1"/>
</dbReference>
<feature type="transmembrane region" description="Helical" evidence="6">
    <location>
        <begin position="12"/>
        <end position="37"/>
    </location>
</feature>
<evidence type="ECO:0000313" key="7">
    <source>
        <dbReference type="EMBL" id="GAV05219.1"/>
    </source>
</evidence>
<comment type="similarity">
    <text evidence="2">Belongs to the tetraspanin (TM4SF) family.</text>
</comment>
<keyword evidence="8" id="KW-1185">Reference proteome</keyword>
<gene>
    <name evidence="7" type="primary">RvY_15386-1</name>
    <name evidence="7" type="synonym">RvY_15386.1</name>
    <name evidence="7" type="ORF">RvY_15386</name>
</gene>
<evidence type="ECO:0000256" key="2">
    <source>
        <dbReference type="ARBA" id="ARBA00006840"/>
    </source>
</evidence>
<protein>
    <recommendedName>
        <fullName evidence="9">Tetraspanin</fullName>
    </recommendedName>
</protein>
<dbReference type="AlphaFoldDB" id="A0A1D1W2S1"/>
<dbReference type="InterPro" id="IPR000301">
    <property type="entry name" value="Tetraspanin_animals"/>
</dbReference>
<evidence type="ECO:0000256" key="3">
    <source>
        <dbReference type="ARBA" id="ARBA00022692"/>
    </source>
</evidence>
<evidence type="ECO:0000256" key="1">
    <source>
        <dbReference type="ARBA" id="ARBA00004141"/>
    </source>
</evidence>
<reference evidence="7 8" key="1">
    <citation type="journal article" date="2016" name="Nat. Commun.">
        <title>Extremotolerant tardigrade genome and improved radiotolerance of human cultured cells by tardigrade-unique protein.</title>
        <authorList>
            <person name="Hashimoto T."/>
            <person name="Horikawa D.D."/>
            <person name="Saito Y."/>
            <person name="Kuwahara H."/>
            <person name="Kozuka-Hata H."/>
            <person name="Shin-I T."/>
            <person name="Minakuchi Y."/>
            <person name="Ohishi K."/>
            <person name="Motoyama A."/>
            <person name="Aizu T."/>
            <person name="Enomoto A."/>
            <person name="Kondo K."/>
            <person name="Tanaka S."/>
            <person name="Hara Y."/>
            <person name="Koshikawa S."/>
            <person name="Sagara H."/>
            <person name="Miura T."/>
            <person name="Yokobori S."/>
            <person name="Miyagawa K."/>
            <person name="Suzuki Y."/>
            <person name="Kubo T."/>
            <person name="Oyama M."/>
            <person name="Kohara Y."/>
            <person name="Fujiyama A."/>
            <person name="Arakawa K."/>
            <person name="Katayama T."/>
            <person name="Toyoda A."/>
            <person name="Kunieda T."/>
        </authorList>
    </citation>
    <scope>NUCLEOTIDE SEQUENCE [LARGE SCALE GENOMIC DNA]</scope>
    <source>
        <strain evidence="7 8">YOKOZUNA-1</strain>
    </source>
</reference>
<feature type="transmembrane region" description="Helical" evidence="6">
    <location>
        <begin position="103"/>
        <end position="127"/>
    </location>
</feature>
<name>A0A1D1W2S1_RAMVA</name>
<keyword evidence="3 6" id="KW-0812">Transmembrane</keyword>
<sequence>MGLNCGAKFAKYVLFLFNFIFFLGGAAVLGVGIWVVVDSGSYMNFLSIVDASGQSTTVASNILTDNVAYVKTLGYVAIGIGSFVFLVGFMGCCGACKEWRPLLIGYAICLIIIICAQIGLGIAFGVYKQPVQDQIIRELRVWNKDYSGVDTQSDNGKLIITGQTKRAAFGNMWTQNETLATNGLNSLQMWLGCCGIEEGSNGQPNFAGTQYELRDRNFVKPSTMQPKIPVFCCKMEDPLQLKLGKYNTCFTTPDDFNSNKNIGCVRRVEDFVNGNMPLVIGVMVGVGLVELIGVVMAFCLCGAISDKRH</sequence>
<comment type="caution">
    <text evidence="7">The sequence shown here is derived from an EMBL/GenBank/DDBJ whole genome shotgun (WGS) entry which is preliminary data.</text>
</comment>
<keyword evidence="4 6" id="KW-1133">Transmembrane helix</keyword>
<comment type="subcellular location">
    <subcellularLocation>
        <location evidence="1">Membrane</location>
        <topology evidence="1">Multi-pass membrane protein</topology>
    </subcellularLocation>
</comment>
<feature type="transmembrane region" description="Helical" evidence="6">
    <location>
        <begin position="73"/>
        <end position="96"/>
    </location>
</feature>
<evidence type="ECO:0000256" key="6">
    <source>
        <dbReference type="SAM" id="Phobius"/>
    </source>
</evidence>
<dbReference type="PRINTS" id="PR00259">
    <property type="entry name" value="TMFOUR"/>
</dbReference>
<dbReference type="Proteomes" id="UP000186922">
    <property type="component" value="Unassembled WGS sequence"/>
</dbReference>
<evidence type="ECO:0008006" key="9">
    <source>
        <dbReference type="Google" id="ProtNLM"/>
    </source>
</evidence>
<dbReference type="PANTHER" id="PTHR19282:SF544">
    <property type="entry name" value="TETRASPANIN"/>
    <property type="match status" value="1"/>
</dbReference>
<organism evidence="7 8">
    <name type="scientific">Ramazzottius varieornatus</name>
    <name type="common">Water bear</name>
    <name type="synonym">Tardigrade</name>
    <dbReference type="NCBI Taxonomy" id="947166"/>
    <lineage>
        <taxon>Eukaryota</taxon>
        <taxon>Metazoa</taxon>
        <taxon>Ecdysozoa</taxon>
        <taxon>Tardigrada</taxon>
        <taxon>Eutardigrada</taxon>
        <taxon>Parachela</taxon>
        <taxon>Hypsibioidea</taxon>
        <taxon>Ramazzottiidae</taxon>
        <taxon>Ramazzottius</taxon>
    </lineage>
</organism>
<feature type="transmembrane region" description="Helical" evidence="6">
    <location>
        <begin position="278"/>
        <end position="304"/>
    </location>
</feature>
<evidence type="ECO:0000256" key="4">
    <source>
        <dbReference type="ARBA" id="ARBA00022989"/>
    </source>
</evidence>
<dbReference type="GO" id="GO:0005886">
    <property type="term" value="C:plasma membrane"/>
    <property type="evidence" value="ECO:0007669"/>
    <property type="project" value="TreeGrafter"/>
</dbReference>
<dbReference type="OrthoDB" id="6134317at2759"/>
<dbReference type="Pfam" id="PF00335">
    <property type="entry name" value="Tetraspanin"/>
    <property type="match status" value="1"/>
</dbReference>
<dbReference type="EMBL" id="BDGG01000012">
    <property type="protein sequence ID" value="GAV05219.1"/>
    <property type="molecule type" value="Genomic_DNA"/>
</dbReference>